<gene>
    <name evidence="1" type="ORF">ARMSODRAFT_619586</name>
</gene>
<dbReference type="AlphaFoldDB" id="A0A2H3AWR9"/>
<feature type="non-terminal residue" evidence="1">
    <location>
        <position position="1"/>
    </location>
</feature>
<keyword evidence="2" id="KW-1185">Reference proteome</keyword>
<evidence type="ECO:0000313" key="2">
    <source>
        <dbReference type="Proteomes" id="UP000218334"/>
    </source>
</evidence>
<organism evidence="1 2">
    <name type="scientific">Armillaria solidipes</name>
    <dbReference type="NCBI Taxonomy" id="1076256"/>
    <lineage>
        <taxon>Eukaryota</taxon>
        <taxon>Fungi</taxon>
        <taxon>Dikarya</taxon>
        <taxon>Basidiomycota</taxon>
        <taxon>Agaricomycotina</taxon>
        <taxon>Agaricomycetes</taxon>
        <taxon>Agaricomycetidae</taxon>
        <taxon>Agaricales</taxon>
        <taxon>Marasmiineae</taxon>
        <taxon>Physalacriaceae</taxon>
        <taxon>Armillaria</taxon>
    </lineage>
</organism>
<evidence type="ECO:0000313" key="1">
    <source>
        <dbReference type="EMBL" id="PBK61970.1"/>
    </source>
</evidence>
<reference evidence="2" key="1">
    <citation type="journal article" date="2017" name="Nat. Ecol. Evol.">
        <title>Genome expansion and lineage-specific genetic innovations in the forest pathogenic fungi Armillaria.</title>
        <authorList>
            <person name="Sipos G."/>
            <person name="Prasanna A.N."/>
            <person name="Walter M.C."/>
            <person name="O'Connor E."/>
            <person name="Balint B."/>
            <person name="Krizsan K."/>
            <person name="Kiss B."/>
            <person name="Hess J."/>
            <person name="Varga T."/>
            <person name="Slot J."/>
            <person name="Riley R."/>
            <person name="Boka B."/>
            <person name="Rigling D."/>
            <person name="Barry K."/>
            <person name="Lee J."/>
            <person name="Mihaltcheva S."/>
            <person name="LaButti K."/>
            <person name="Lipzen A."/>
            <person name="Waldron R."/>
            <person name="Moloney N.M."/>
            <person name="Sperisen C."/>
            <person name="Kredics L."/>
            <person name="Vagvoelgyi C."/>
            <person name="Patrignani A."/>
            <person name="Fitzpatrick D."/>
            <person name="Nagy I."/>
            <person name="Doyle S."/>
            <person name="Anderson J.B."/>
            <person name="Grigoriev I.V."/>
            <person name="Gueldener U."/>
            <person name="Muensterkoetter M."/>
            <person name="Nagy L.G."/>
        </authorList>
    </citation>
    <scope>NUCLEOTIDE SEQUENCE [LARGE SCALE GENOMIC DNA]</scope>
    <source>
        <strain evidence="2">28-4</strain>
    </source>
</reference>
<accession>A0A2H3AWR9</accession>
<dbReference type="EMBL" id="KZ293471">
    <property type="protein sequence ID" value="PBK61970.1"/>
    <property type="molecule type" value="Genomic_DNA"/>
</dbReference>
<proteinExistence type="predicted"/>
<name>A0A2H3AWR9_9AGAR</name>
<sequence length="149" mass="16652">IKQSELENIGKNIRTFTTVHHVISFVPILLVCLPSSSSWTTSESTSKTVPDASYRRRRVHCVLYPLGRPSTTDYRSGEKILSQKVEIISSTYGFASRSCQDQQLYLKRPLIPDGCRCPGLSPVFVDALAAERQRKRLVVQGLGSIRRGS</sequence>
<protein>
    <submittedName>
        <fullName evidence="1">Uncharacterized protein</fullName>
    </submittedName>
</protein>
<dbReference type="Proteomes" id="UP000218334">
    <property type="component" value="Unassembled WGS sequence"/>
</dbReference>